<feature type="region of interest" description="Disordered" evidence="1">
    <location>
        <begin position="72"/>
        <end position="94"/>
    </location>
</feature>
<dbReference type="Proteomes" id="UP000271098">
    <property type="component" value="Unassembled WGS sequence"/>
</dbReference>
<accession>A0A183F0Q8</accession>
<dbReference type="WBParaSite" id="GPUH_0002682901-mRNA-1">
    <property type="protein sequence ID" value="GPUH_0002682901-mRNA-1"/>
    <property type="gene ID" value="GPUH_0002682901"/>
</dbReference>
<evidence type="ECO:0000313" key="3">
    <source>
        <dbReference type="Proteomes" id="UP000271098"/>
    </source>
</evidence>
<feature type="compositionally biased region" description="Polar residues" evidence="1">
    <location>
        <begin position="74"/>
        <end position="94"/>
    </location>
</feature>
<evidence type="ECO:0000313" key="2">
    <source>
        <dbReference type="EMBL" id="VDN49496.1"/>
    </source>
</evidence>
<name>A0A183F0Q8_9BILA</name>
<gene>
    <name evidence="2" type="ORF">GPUH_LOCUS26799</name>
</gene>
<reference evidence="4" key="1">
    <citation type="submission" date="2016-06" db="UniProtKB">
        <authorList>
            <consortium name="WormBaseParasite"/>
        </authorList>
    </citation>
    <scope>IDENTIFICATION</scope>
</reference>
<feature type="compositionally biased region" description="Polar residues" evidence="1">
    <location>
        <begin position="17"/>
        <end position="29"/>
    </location>
</feature>
<evidence type="ECO:0000313" key="4">
    <source>
        <dbReference type="WBParaSite" id="GPUH_0002682901-mRNA-1"/>
    </source>
</evidence>
<protein>
    <submittedName>
        <fullName evidence="2 4">Uncharacterized protein</fullName>
    </submittedName>
</protein>
<evidence type="ECO:0000256" key="1">
    <source>
        <dbReference type="SAM" id="MobiDB-lite"/>
    </source>
</evidence>
<dbReference type="AlphaFoldDB" id="A0A183F0Q8"/>
<organism evidence="4">
    <name type="scientific">Gongylonema pulchrum</name>
    <dbReference type="NCBI Taxonomy" id="637853"/>
    <lineage>
        <taxon>Eukaryota</taxon>
        <taxon>Metazoa</taxon>
        <taxon>Ecdysozoa</taxon>
        <taxon>Nematoda</taxon>
        <taxon>Chromadorea</taxon>
        <taxon>Rhabditida</taxon>
        <taxon>Spirurina</taxon>
        <taxon>Spiruromorpha</taxon>
        <taxon>Spiruroidea</taxon>
        <taxon>Gongylonematidae</taxon>
        <taxon>Gongylonema</taxon>
    </lineage>
</organism>
<reference evidence="2 3" key="2">
    <citation type="submission" date="2018-11" db="EMBL/GenBank/DDBJ databases">
        <authorList>
            <consortium name="Pathogen Informatics"/>
        </authorList>
    </citation>
    <scope>NUCLEOTIDE SEQUENCE [LARGE SCALE GENOMIC DNA]</scope>
</reference>
<dbReference type="EMBL" id="UYRT01114295">
    <property type="protein sequence ID" value="VDN49496.1"/>
    <property type="molecule type" value="Genomic_DNA"/>
</dbReference>
<keyword evidence="3" id="KW-1185">Reference proteome</keyword>
<feature type="region of interest" description="Disordered" evidence="1">
    <location>
        <begin position="1"/>
        <end position="29"/>
    </location>
</feature>
<sequence length="110" mass="12112">MLEKSVHRQHHAREICTSPTSLIPLGQSSDDSFVNTPATIVPHETMNLIESGVMSRHPADAPEILEDFPERHSATTTSGFDAPSTAPSRICRQSNDADGDLVCYRKVLHF</sequence>
<proteinExistence type="predicted"/>